<feature type="domain" description="YhcG PDDEXK nuclease" evidence="1">
    <location>
        <begin position="5"/>
        <end position="111"/>
    </location>
</feature>
<dbReference type="GO" id="GO:0003676">
    <property type="term" value="F:nucleic acid binding"/>
    <property type="evidence" value="ECO:0007669"/>
    <property type="project" value="InterPro"/>
</dbReference>
<dbReference type="PANTHER" id="PTHR30547">
    <property type="entry name" value="UNCHARACTERIZED PROTEIN YHCG-RELATED"/>
    <property type="match status" value="1"/>
</dbReference>
<dbReference type="Proteomes" id="UP000249794">
    <property type="component" value="Unassembled WGS sequence"/>
</dbReference>
<reference evidence="3" key="1">
    <citation type="submission" date="2018-04" db="EMBL/GenBank/DDBJ databases">
        <authorList>
            <person name="Cornet L."/>
        </authorList>
    </citation>
    <scope>NUCLEOTIDE SEQUENCE [LARGE SCALE GENOMIC DNA]</scope>
</reference>
<evidence type="ECO:0000259" key="1">
    <source>
        <dbReference type="Pfam" id="PF06250"/>
    </source>
</evidence>
<dbReference type="EMBL" id="QBMP01000255">
    <property type="protein sequence ID" value="PZO47931.1"/>
    <property type="molecule type" value="Genomic_DNA"/>
</dbReference>
<dbReference type="InterPro" id="IPR053148">
    <property type="entry name" value="PD-DEXK-like_domain"/>
</dbReference>
<reference evidence="2 3" key="2">
    <citation type="submission" date="2018-06" db="EMBL/GenBank/DDBJ databases">
        <title>Metagenomic assembly of (sub)arctic Cyanobacteria and their associated microbiome from non-axenic cultures.</title>
        <authorList>
            <person name="Baurain D."/>
        </authorList>
    </citation>
    <scope>NUCLEOTIDE SEQUENCE [LARGE SCALE GENOMIC DNA]</scope>
    <source>
        <strain evidence="2">ULC027bin1</strain>
    </source>
</reference>
<accession>A0A2W4YLI0</accession>
<protein>
    <recommendedName>
        <fullName evidence="1">YhcG PDDEXK nuclease domain-containing protein</fullName>
    </recommendedName>
</protein>
<organism evidence="2 3">
    <name type="scientific">Phormidesmis priestleyi</name>
    <dbReference type="NCBI Taxonomy" id="268141"/>
    <lineage>
        <taxon>Bacteria</taxon>
        <taxon>Bacillati</taxon>
        <taxon>Cyanobacteriota</taxon>
        <taxon>Cyanophyceae</taxon>
        <taxon>Leptolyngbyales</taxon>
        <taxon>Leptolyngbyaceae</taxon>
        <taxon>Phormidesmis</taxon>
    </lineage>
</organism>
<name>A0A2W4YLI0_9CYAN</name>
<evidence type="ECO:0000313" key="2">
    <source>
        <dbReference type="EMBL" id="PZO47931.1"/>
    </source>
</evidence>
<dbReference type="InterPro" id="IPR009362">
    <property type="entry name" value="YhcG_C"/>
</dbReference>
<dbReference type="PANTHER" id="PTHR30547:SF0">
    <property type="entry name" value="BLR8175 PROTEIN"/>
    <property type="match status" value="1"/>
</dbReference>
<comment type="caution">
    <text evidence="2">The sequence shown here is derived from an EMBL/GenBank/DDBJ whole genome shotgun (WGS) entry which is preliminary data.</text>
</comment>
<gene>
    <name evidence="2" type="ORF">DCF15_18470</name>
</gene>
<sequence length="143" mass="16371">MLDLSVMGSQVPIVVDEKEYRMDLLFYHAHLHCYIVIDLKTREFEPEFAGKMNFYVAAVDHQIRREGDEATIGIILCKSKRKTTAEYALYNVSTPIAVSTHRLPENLQKSLPTPEQLEMEMEAVVQAIEAQSKQIIKDVETDD</sequence>
<evidence type="ECO:0000313" key="3">
    <source>
        <dbReference type="Proteomes" id="UP000249794"/>
    </source>
</evidence>
<proteinExistence type="predicted"/>
<dbReference type="Pfam" id="PF06250">
    <property type="entry name" value="YhcG_C"/>
    <property type="match status" value="1"/>
</dbReference>
<dbReference type="Gene3D" id="3.40.1350.10">
    <property type="match status" value="1"/>
</dbReference>
<dbReference type="AlphaFoldDB" id="A0A2W4YLI0"/>
<dbReference type="InterPro" id="IPR011856">
    <property type="entry name" value="tRNA_endonuc-like_dom_sf"/>
</dbReference>